<accession>A9S946</accession>
<reference evidence="2" key="3">
    <citation type="submission" date="2020-12" db="UniProtKB">
        <authorList>
            <consortium name="EnsemblPlants"/>
        </authorList>
    </citation>
    <scope>IDENTIFICATION</scope>
</reference>
<keyword evidence="3" id="KW-1185">Reference proteome</keyword>
<dbReference type="Proteomes" id="UP000006727">
    <property type="component" value="Chromosome 25"/>
</dbReference>
<sequence>MEILSRNFKLKWRNVSDSKRITKEAGLLWLIWHRAISVNAWQGLIDGQVDQSCAVCLTDIREMILHCFWECLTVQRAWKHGIQILPKITPQPNTSLHGRRMDLESTAITGGHRRSNNDTMRTGTFSCVNPRG</sequence>
<proteinExistence type="predicted"/>
<reference evidence="1 3" key="2">
    <citation type="journal article" date="2018" name="Plant J.">
        <title>The Physcomitrella patens chromosome-scale assembly reveals moss genome structure and evolution.</title>
        <authorList>
            <person name="Lang D."/>
            <person name="Ullrich K.K."/>
            <person name="Murat F."/>
            <person name="Fuchs J."/>
            <person name="Jenkins J."/>
            <person name="Haas F.B."/>
            <person name="Piednoel M."/>
            <person name="Gundlach H."/>
            <person name="Van Bel M."/>
            <person name="Meyberg R."/>
            <person name="Vives C."/>
            <person name="Morata J."/>
            <person name="Symeonidi A."/>
            <person name="Hiss M."/>
            <person name="Muchero W."/>
            <person name="Kamisugi Y."/>
            <person name="Saleh O."/>
            <person name="Blanc G."/>
            <person name="Decker E.L."/>
            <person name="van Gessel N."/>
            <person name="Grimwood J."/>
            <person name="Hayes R.D."/>
            <person name="Graham S.W."/>
            <person name="Gunter L.E."/>
            <person name="McDaniel S.F."/>
            <person name="Hoernstein S.N.W."/>
            <person name="Larsson A."/>
            <person name="Li F.W."/>
            <person name="Perroud P.F."/>
            <person name="Phillips J."/>
            <person name="Ranjan P."/>
            <person name="Rokshar D.S."/>
            <person name="Rothfels C.J."/>
            <person name="Schneider L."/>
            <person name="Shu S."/>
            <person name="Stevenson D.W."/>
            <person name="Thummler F."/>
            <person name="Tillich M."/>
            <person name="Villarreal Aguilar J.C."/>
            <person name="Widiez T."/>
            <person name="Wong G.K."/>
            <person name="Wymore A."/>
            <person name="Zhang Y."/>
            <person name="Zimmer A.D."/>
            <person name="Quatrano R.S."/>
            <person name="Mayer K.F.X."/>
            <person name="Goodstein D."/>
            <person name="Casacuberta J.M."/>
            <person name="Vandepoele K."/>
            <person name="Reski R."/>
            <person name="Cuming A.C."/>
            <person name="Tuskan G.A."/>
            <person name="Maumus F."/>
            <person name="Salse J."/>
            <person name="Schmutz J."/>
            <person name="Rensing S.A."/>
        </authorList>
    </citation>
    <scope>NUCLEOTIDE SEQUENCE [LARGE SCALE GENOMIC DNA]</scope>
    <source>
        <strain evidence="2 3">cv. Gransden 2004</strain>
    </source>
</reference>
<dbReference type="EnsemblPlants" id="Pp3c25_13380V3.1">
    <property type="protein sequence ID" value="PAC:32980331.CDS.1"/>
    <property type="gene ID" value="Pp3c25_13380"/>
</dbReference>
<dbReference type="EMBL" id="ABEU02000025">
    <property type="protein sequence ID" value="PNR27762.1"/>
    <property type="molecule type" value="Genomic_DNA"/>
</dbReference>
<evidence type="ECO:0000313" key="2">
    <source>
        <dbReference type="EnsemblPlants" id="PAC:32980331.CDS.1"/>
    </source>
</evidence>
<reference evidence="1 3" key="1">
    <citation type="journal article" date="2008" name="Science">
        <title>The Physcomitrella genome reveals evolutionary insights into the conquest of land by plants.</title>
        <authorList>
            <person name="Rensing S."/>
            <person name="Lang D."/>
            <person name="Zimmer A."/>
            <person name="Terry A."/>
            <person name="Salamov A."/>
            <person name="Shapiro H."/>
            <person name="Nishiyama T."/>
            <person name="Perroud P.-F."/>
            <person name="Lindquist E."/>
            <person name="Kamisugi Y."/>
            <person name="Tanahashi T."/>
            <person name="Sakakibara K."/>
            <person name="Fujita T."/>
            <person name="Oishi K."/>
            <person name="Shin-I T."/>
            <person name="Kuroki Y."/>
            <person name="Toyoda A."/>
            <person name="Suzuki Y."/>
            <person name="Hashimoto A."/>
            <person name="Yamaguchi K."/>
            <person name="Sugano A."/>
            <person name="Kohara Y."/>
            <person name="Fujiyama A."/>
            <person name="Anterola A."/>
            <person name="Aoki S."/>
            <person name="Ashton N."/>
            <person name="Barbazuk W.B."/>
            <person name="Barker E."/>
            <person name="Bennetzen J."/>
            <person name="Bezanilla M."/>
            <person name="Blankenship R."/>
            <person name="Cho S.H."/>
            <person name="Dutcher S."/>
            <person name="Estelle M."/>
            <person name="Fawcett J.A."/>
            <person name="Gundlach H."/>
            <person name="Hanada K."/>
            <person name="Heyl A."/>
            <person name="Hicks K.A."/>
            <person name="Hugh J."/>
            <person name="Lohr M."/>
            <person name="Mayer K."/>
            <person name="Melkozernov A."/>
            <person name="Murata T."/>
            <person name="Nelson D."/>
            <person name="Pils B."/>
            <person name="Prigge M."/>
            <person name="Reiss B."/>
            <person name="Renner T."/>
            <person name="Rombauts S."/>
            <person name="Rushton P."/>
            <person name="Sanderfoot A."/>
            <person name="Schween G."/>
            <person name="Shiu S.-H."/>
            <person name="Stueber K."/>
            <person name="Theodoulou F.L."/>
            <person name="Tu H."/>
            <person name="Van de Peer Y."/>
            <person name="Verrier P.J."/>
            <person name="Waters E."/>
            <person name="Wood A."/>
            <person name="Yang L."/>
            <person name="Cove D."/>
            <person name="Cuming A."/>
            <person name="Hasebe M."/>
            <person name="Lucas S."/>
            <person name="Mishler D.B."/>
            <person name="Reski R."/>
            <person name="Grigoriev I."/>
            <person name="Quatrano R.S."/>
            <person name="Boore J.L."/>
        </authorList>
    </citation>
    <scope>NUCLEOTIDE SEQUENCE [LARGE SCALE GENOMIC DNA]</scope>
    <source>
        <strain evidence="2 3">cv. Gransden 2004</strain>
    </source>
</reference>
<dbReference type="AlphaFoldDB" id="A9S946"/>
<protein>
    <recommendedName>
        <fullName evidence="4">Reverse transcriptase zinc-binding domain-containing protein</fullName>
    </recommendedName>
</protein>
<name>A9S946_PHYPA</name>
<dbReference type="InParanoid" id="A9S946"/>
<gene>
    <name evidence="1" type="ORF">PHYPA_029914</name>
</gene>
<dbReference type="PaxDb" id="3218-PP1S57_189V6.1"/>
<evidence type="ECO:0000313" key="1">
    <source>
        <dbReference type="EMBL" id="PNR27762.1"/>
    </source>
</evidence>
<dbReference type="HOGENOM" id="CLU_1920632_0_0_1"/>
<evidence type="ECO:0000313" key="3">
    <source>
        <dbReference type="Proteomes" id="UP000006727"/>
    </source>
</evidence>
<organism evidence="1">
    <name type="scientific">Physcomitrium patens</name>
    <name type="common">Spreading-leaved earth moss</name>
    <name type="synonym">Physcomitrella patens</name>
    <dbReference type="NCBI Taxonomy" id="3218"/>
    <lineage>
        <taxon>Eukaryota</taxon>
        <taxon>Viridiplantae</taxon>
        <taxon>Streptophyta</taxon>
        <taxon>Embryophyta</taxon>
        <taxon>Bryophyta</taxon>
        <taxon>Bryophytina</taxon>
        <taxon>Bryopsida</taxon>
        <taxon>Funariidae</taxon>
        <taxon>Funariales</taxon>
        <taxon>Funariaceae</taxon>
        <taxon>Physcomitrium</taxon>
    </lineage>
</organism>
<evidence type="ECO:0008006" key="4">
    <source>
        <dbReference type="Google" id="ProtNLM"/>
    </source>
</evidence>
<dbReference type="Gramene" id="Pp3c25_13380V3.1">
    <property type="protein sequence ID" value="PAC:32980331.CDS.1"/>
    <property type="gene ID" value="Pp3c25_13380"/>
</dbReference>